<comment type="subcellular location">
    <subcellularLocation>
        <location evidence="1 7">Cell membrane</location>
        <topology evidence="1 7">Multi-pass membrane protein</topology>
    </subcellularLocation>
</comment>
<feature type="transmembrane region" description="Helical" evidence="7">
    <location>
        <begin position="184"/>
        <end position="203"/>
    </location>
</feature>
<dbReference type="Proteomes" id="UP000077384">
    <property type="component" value="Unassembled WGS sequence"/>
</dbReference>
<evidence type="ECO:0000313" key="11">
    <source>
        <dbReference type="Proteomes" id="UP000077384"/>
    </source>
</evidence>
<feature type="transmembrane region" description="Helical" evidence="7">
    <location>
        <begin position="239"/>
        <end position="258"/>
    </location>
</feature>
<evidence type="ECO:0000256" key="2">
    <source>
        <dbReference type="ARBA" id="ARBA00022448"/>
    </source>
</evidence>
<evidence type="ECO:0000256" key="4">
    <source>
        <dbReference type="ARBA" id="ARBA00022692"/>
    </source>
</evidence>
<dbReference type="InterPro" id="IPR035906">
    <property type="entry name" value="MetI-like_sf"/>
</dbReference>
<feature type="transmembrane region" description="Helical" evidence="7">
    <location>
        <begin position="86"/>
        <end position="105"/>
    </location>
</feature>
<feature type="transmembrane region" description="Helical" evidence="7">
    <location>
        <begin position="112"/>
        <end position="138"/>
    </location>
</feature>
<keyword evidence="12" id="KW-1185">Reference proteome</keyword>
<dbReference type="FunFam" id="1.10.3720.10:FF:000003">
    <property type="entry name" value="Aliphatic sulfonate ABC transporter permease"/>
    <property type="match status" value="1"/>
</dbReference>
<evidence type="ECO:0000256" key="3">
    <source>
        <dbReference type="ARBA" id="ARBA00022475"/>
    </source>
</evidence>
<accession>A0A166TV71</accession>
<keyword evidence="3" id="KW-1003">Cell membrane</keyword>
<organism evidence="9 11">
    <name type="scientific">Clostridium coskatii</name>
    <dbReference type="NCBI Taxonomy" id="1705578"/>
    <lineage>
        <taxon>Bacteria</taxon>
        <taxon>Bacillati</taxon>
        <taxon>Bacillota</taxon>
        <taxon>Clostridia</taxon>
        <taxon>Eubacteriales</taxon>
        <taxon>Clostridiaceae</taxon>
        <taxon>Clostridium</taxon>
    </lineage>
</organism>
<keyword evidence="4 7" id="KW-0812">Transmembrane</keyword>
<dbReference type="InterPro" id="IPR000515">
    <property type="entry name" value="MetI-like"/>
</dbReference>
<keyword evidence="5 7" id="KW-1133">Transmembrane helix</keyword>
<proteinExistence type="inferred from homology"/>
<evidence type="ECO:0000256" key="1">
    <source>
        <dbReference type="ARBA" id="ARBA00004651"/>
    </source>
</evidence>
<protein>
    <submittedName>
        <fullName evidence="9 10">Aliphatic sulfonates transport permease protein SsuC</fullName>
    </submittedName>
</protein>
<name>A0A166TV71_9CLOT</name>
<evidence type="ECO:0000259" key="8">
    <source>
        <dbReference type="PROSITE" id="PS50928"/>
    </source>
</evidence>
<feature type="transmembrane region" description="Helical" evidence="7">
    <location>
        <begin position="27"/>
        <end position="44"/>
    </location>
</feature>
<evidence type="ECO:0000313" key="10">
    <source>
        <dbReference type="EMBL" id="OBR96700.1"/>
    </source>
</evidence>
<evidence type="ECO:0000256" key="5">
    <source>
        <dbReference type="ARBA" id="ARBA00022989"/>
    </source>
</evidence>
<dbReference type="Pfam" id="PF00528">
    <property type="entry name" value="BPD_transp_1"/>
    <property type="match status" value="1"/>
</dbReference>
<dbReference type="Gene3D" id="1.10.3720.10">
    <property type="entry name" value="MetI-like"/>
    <property type="match status" value="1"/>
</dbReference>
<dbReference type="PROSITE" id="PS50928">
    <property type="entry name" value="ABC_TM1"/>
    <property type="match status" value="1"/>
</dbReference>
<comment type="similarity">
    <text evidence="7">Belongs to the binding-protein-dependent transport system permease family.</text>
</comment>
<evidence type="ECO:0000256" key="7">
    <source>
        <dbReference type="RuleBase" id="RU363032"/>
    </source>
</evidence>
<dbReference type="RefSeq" id="WP_063600511.1">
    <property type="nucleotide sequence ID" value="NZ_LITQ01000008.1"/>
</dbReference>
<evidence type="ECO:0000256" key="6">
    <source>
        <dbReference type="ARBA" id="ARBA00023136"/>
    </source>
</evidence>
<dbReference type="CDD" id="cd06261">
    <property type="entry name" value="TM_PBP2"/>
    <property type="match status" value="1"/>
</dbReference>
<dbReference type="PANTHER" id="PTHR30151">
    <property type="entry name" value="ALKANE SULFONATE ABC TRANSPORTER-RELATED, MEMBRANE SUBUNIT"/>
    <property type="match status" value="1"/>
</dbReference>
<dbReference type="PANTHER" id="PTHR30151:SF38">
    <property type="entry name" value="ALIPHATIC SULFONATES TRANSPORT PERMEASE PROTEIN SSUC-RELATED"/>
    <property type="match status" value="1"/>
</dbReference>
<comment type="caution">
    <text evidence="9">The sequence shown here is derived from an EMBL/GenBank/DDBJ whole genome shotgun (WGS) entry which is preliminary data.</text>
</comment>
<dbReference type="SUPFAM" id="SSF161098">
    <property type="entry name" value="MetI-like"/>
    <property type="match status" value="1"/>
</dbReference>
<reference evidence="10 12" key="2">
    <citation type="journal article" date="2016" name="Front. Microbiol.">
        <title>Industrial Acetogenic Biocatalysts: A Comparative Metabolic and Genomic Analysis.</title>
        <authorList>
            <person name="Bengelsdorf F."/>
            <person name="Poehlein A."/>
            <person name="Sonja S."/>
            <person name="Erz C."/>
            <person name="Hummel T."/>
            <person name="Hoffmeister S."/>
            <person name="Daniel R."/>
            <person name="Durre P."/>
        </authorList>
    </citation>
    <scope>NUCLEOTIDE SEQUENCE [LARGE SCALE GENOMIC DNA]</scope>
    <source>
        <strain evidence="10 12">PTA-10522</strain>
    </source>
</reference>
<dbReference type="PATRIC" id="fig|1705578.3.peg.3704"/>
<dbReference type="EMBL" id="LROR01000032">
    <property type="protein sequence ID" value="OBR96700.1"/>
    <property type="molecule type" value="Genomic_DNA"/>
</dbReference>
<evidence type="ECO:0000313" key="12">
    <source>
        <dbReference type="Proteomes" id="UP000093694"/>
    </source>
</evidence>
<evidence type="ECO:0000313" key="9">
    <source>
        <dbReference type="EMBL" id="OAA94138.1"/>
    </source>
</evidence>
<gene>
    <name evidence="9" type="primary">ssuC_3</name>
    <name evidence="10" type="synonym">ssuC_1</name>
    <name evidence="10" type="ORF">CLCOS_08620</name>
    <name evidence="9" type="ORF">WX73_03708</name>
</gene>
<sequence length="271" mass="30381">METDINRDDTKTIKYKRNGHTKLTKEIINYLLFPILILVTWELISRLQIVSSILLPSIEDVIKSFISQIKSGQLINDLATSLFRVFKGYFIAVTLGISMGIIMAISEKTNKFFTIVFNGIRQIPPLAWIPLFILWFGIGETSKVIMIAMGAFFSILLNTINGIQNTPKQYLEVARLYKIKKVDLFKKVYLPSAIPSIFVGLRLGAGASWMSVVAAEMIASSSGIGYRINDARSLMQSDVVIVGIIVIGVVGVLMDTILRKIAHFASRWERF</sequence>
<dbReference type="AlphaFoldDB" id="A0A166TV71"/>
<feature type="transmembrane region" description="Helical" evidence="7">
    <location>
        <begin position="144"/>
        <end position="163"/>
    </location>
</feature>
<dbReference type="EMBL" id="LITQ01000008">
    <property type="protein sequence ID" value="OAA94138.1"/>
    <property type="molecule type" value="Genomic_DNA"/>
</dbReference>
<feature type="domain" description="ABC transmembrane type-1" evidence="8">
    <location>
        <begin position="78"/>
        <end position="258"/>
    </location>
</feature>
<dbReference type="GO" id="GO:0005886">
    <property type="term" value="C:plasma membrane"/>
    <property type="evidence" value="ECO:0007669"/>
    <property type="project" value="UniProtKB-SubCell"/>
</dbReference>
<keyword evidence="6 7" id="KW-0472">Membrane</keyword>
<dbReference type="GO" id="GO:0042918">
    <property type="term" value="P:alkanesulfonate transmembrane transport"/>
    <property type="evidence" value="ECO:0007669"/>
    <property type="project" value="UniProtKB-ARBA"/>
</dbReference>
<keyword evidence="2 7" id="KW-0813">Transport</keyword>
<dbReference type="Proteomes" id="UP000093694">
    <property type="component" value="Unassembled WGS sequence"/>
</dbReference>
<reference evidence="9 11" key="1">
    <citation type="journal article" date="2015" name="Biotechnol. Bioeng.">
        <title>Genome sequence and phenotypic characterization of Caulobacter segnis.</title>
        <authorList>
            <person name="Patel S."/>
            <person name="Fletcher B."/>
            <person name="Scott D.C."/>
            <person name="Ely B."/>
        </authorList>
    </citation>
    <scope>NUCLEOTIDE SEQUENCE [LARGE SCALE GENOMIC DNA]</scope>
    <source>
        <strain evidence="9 11">PS02</strain>
    </source>
</reference>